<dbReference type="EMBL" id="CP000480">
    <property type="protein sequence ID" value="ABK70134.1"/>
    <property type="molecule type" value="Genomic_DNA"/>
</dbReference>
<evidence type="ECO:0000313" key="2">
    <source>
        <dbReference type="EMBL" id="ABK70134.1"/>
    </source>
</evidence>
<dbReference type="STRING" id="246196.MSMEG_4438"/>
<proteinExistence type="predicted"/>
<evidence type="ECO:0000256" key="1">
    <source>
        <dbReference type="SAM" id="MobiDB-lite"/>
    </source>
</evidence>
<accession>A0R0M5</accession>
<feature type="compositionally biased region" description="Polar residues" evidence="1">
    <location>
        <begin position="1"/>
        <end position="10"/>
    </location>
</feature>
<dbReference type="AlphaFoldDB" id="A0R0M5"/>
<dbReference type="PATRIC" id="fig|246196.56.peg.4432"/>
<name>A0R0M5_MYCS2</name>
<dbReference type="KEGG" id="msm:MSMEG_4438"/>
<protein>
    <submittedName>
        <fullName evidence="2">Uncharacterized protein</fullName>
    </submittedName>
</protein>
<sequence length="40" mass="4294">MRLGEDSSSGTGPGSSLDKGMRGDGWKTVARATDRREPDR</sequence>
<gene>
    <name evidence="2" type="ordered locus">MSMEG_4438</name>
</gene>
<dbReference type="KEGG" id="msb:LJ00_21970"/>
<dbReference type="PaxDb" id="246196-MSMEI_4330"/>
<dbReference type="Proteomes" id="UP000000757">
    <property type="component" value="Chromosome"/>
</dbReference>
<keyword evidence="3" id="KW-1185">Reference proteome</keyword>
<evidence type="ECO:0000313" key="3">
    <source>
        <dbReference type="Proteomes" id="UP000000757"/>
    </source>
</evidence>
<reference evidence="2 3" key="1">
    <citation type="submission" date="2006-10" db="EMBL/GenBank/DDBJ databases">
        <authorList>
            <person name="Fleischmann R.D."/>
            <person name="Dodson R.J."/>
            <person name="Haft D.H."/>
            <person name="Merkel J.S."/>
            <person name="Nelson W.C."/>
            <person name="Fraser C.M."/>
        </authorList>
    </citation>
    <scope>NUCLEOTIDE SEQUENCE [LARGE SCALE GENOMIC DNA]</scope>
    <source>
        <strain evidence="3">ATCC 700084 / mc(2)155</strain>
    </source>
</reference>
<organism evidence="2 3">
    <name type="scientific">Mycolicibacterium smegmatis (strain ATCC 700084 / mc(2)155)</name>
    <name type="common">Mycobacterium smegmatis</name>
    <dbReference type="NCBI Taxonomy" id="246196"/>
    <lineage>
        <taxon>Bacteria</taxon>
        <taxon>Bacillati</taxon>
        <taxon>Actinomycetota</taxon>
        <taxon>Actinomycetes</taxon>
        <taxon>Mycobacteriales</taxon>
        <taxon>Mycobacteriaceae</taxon>
        <taxon>Mycolicibacterium</taxon>
    </lineage>
</organism>
<feature type="region of interest" description="Disordered" evidence="1">
    <location>
        <begin position="1"/>
        <end position="40"/>
    </location>
</feature>